<accession>E2C637</accession>
<sequence>MNDTTFLDIDESLKTKNLLLPDEKRDALNNKMDEWMKQLDPTPSILVQPMPGICVKTKTTSGEKVFLNICTSDKIPAPIDIPDEKLLQLLDNDEPAYSIPMSIGTERMETDKSGAPCMTFDIMINTIYFKKCCENKNFMTFTILIILSGVSDKYNKDIVSANYVILKNRTVMGKLQQHKILCREPKKPESYKPLIEEMSQPKKVVDKKVDEKIDEKVCLQKTDKAETGFMILRYPLEDPVERIIALFEMPRSVSTEDIVVLINSGRINVTDEKAYCSHDILLPYAVKASSAKAYLDYNLRIYVLTLQEF</sequence>
<dbReference type="PANTHER" id="PTHR22997">
    <property type="entry name" value="PIH1 DOMAIN-CONTAINING PROTEIN 1"/>
    <property type="match status" value="1"/>
</dbReference>
<keyword evidence="5" id="KW-1185">Reference proteome</keyword>
<dbReference type="OMA" id="RAMNIHQ"/>
<dbReference type="GO" id="GO:0006364">
    <property type="term" value="P:rRNA processing"/>
    <property type="evidence" value="ECO:0007669"/>
    <property type="project" value="TreeGrafter"/>
</dbReference>
<dbReference type="GO" id="GO:0005737">
    <property type="term" value="C:cytoplasm"/>
    <property type="evidence" value="ECO:0007669"/>
    <property type="project" value="TreeGrafter"/>
</dbReference>
<organism evidence="5">
    <name type="scientific">Harpegnathos saltator</name>
    <name type="common">Jerdon's jumping ant</name>
    <dbReference type="NCBI Taxonomy" id="610380"/>
    <lineage>
        <taxon>Eukaryota</taxon>
        <taxon>Metazoa</taxon>
        <taxon>Ecdysozoa</taxon>
        <taxon>Arthropoda</taxon>
        <taxon>Hexapoda</taxon>
        <taxon>Insecta</taxon>
        <taxon>Pterygota</taxon>
        <taxon>Neoptera</taxon>
        <taxon>Endopterygota</taxon>
        <taxon>Hymenoptera</taxon>
        <taxon>Apocrita</taxon>
        <taxon>Aculeata</taxon>
        <taxon>Formicoidea</taxon>
        <taxon>Formicidae</taxon>
        <taxon>Ponerinae</taxon>
        <taxon>Ponerini</taxon>
        <taxon>Harpegnathos</taxon>
    </lineage>
</organism>
<dbReference type="GO" id="GO:0097255">
    <property type="term" value="C:R2TP complex"/>
    <property type="evidence" value="ECO:0007669"/>
    <property type="project" value="TreeGrafter"/>
</dbReference>
<dbReference type="AlphaFoldDB" id="E2C637"/>
<dbReference type="InterPro" id="IPR050734">
    <property type="entry name" value="PIH1/Kintoun_subfamily"/>
</dbReference>
<dbReference type="OrthoDB" id="5135119at2759"/>
<comment type="function">
    <text evidence="2">Involved in the assembly of C/D box small nucleolar ribonucleoprotein (snoRNP) particles. Recruits the SWI/SNF complex to the core promoter of rRNA genes and enhances pre-rRNA transcription. Mediates interaction of TELO2 with the R2TP complex which is necessary for the stability of MTOR and SMG1. Positively regulates the assembly and activity of the mTORC1 complex.</text>
</comment>
<evidence type="ECO:0000313" key="5">
    <source>
        <dbReference type="Proteomes" id="UP000008237"/>
    </source>
</evidence>
<gene>
    <name evidence="4" type="ORF">EAI_06682</name>
</gene>
<dbReference type="STRING" id="610380.E2C637"/>
<dbReference type="InParanoid" id="E2C637"/>
<evidence type="ECO:0000256" key="1">
    <source>
        <dbReference type="ARBA" id="ARBA00008511"/>
    </source>
</evidence>
<dbReference type="EMBL" id="GL452916">
    <property type="protein sequence ID" value="EFN76580.1"/>
    <property type="molecule type" value="Genomic_DNA"/>
</dbReference>
<dbReference type="GO" id="GO:0000492">
    <property type="term" value="P:box C/D snoRNP assembly"/>
    <property type="evidence" value="ECO:0007669"/>
    <property type="project" value="TreeGrafter"/>
</dbReference>
<dbReference type="GO" id="GO:1990904">
    <property type="term" value="C:ribonucleoprotein complex"/>
    <property type="evidence" value="ECO:0007669"/>
    <property type="project" value="TreeGrafter"/>
</dbReference>
<evidence type="ECO:0000313" key="4">
    <source>
        <dbReference type="EMBL" id="EFN76580.1"/>
    </source>
</evidence>
<dbReference type="PANTHER" id="PTHR22997:SF0">
    <property type="entry name" value="PIH1 DOMAIN-CONTAINING PROTEIN 1"/>
    <property type="match status" value="1"/>
</dbReference>
<dbReference type="Proteomes" id="UP000008237">
    <property type="component" value="Unassembled WGS sequence"/>
</dbReference>
<proteinExistence type="inferred from homology"/>
<dbReference type="Pfam" id="PF08190">
    <property type="entry name" value="PIH1"/>
    <property type="match status" value="1"/>
</dbReference>
<protein>
    <submittedName>
        <fullName evidence="4">PIH1 domain-containing protein 1</fullName>
    </submittedName>
</protein>
<name>E2C637_HARSA</name>
<dbReference type="InterPro" id="IPR012981">
    <property type="entry name" value="PIH1_N"/>
</dbReference>
<evidence type="ECO:0000256" key="2">
    <source>
        <dbReference type="ARBA" id="ARBA00046233"/>
    </source>
</evidence>
<reference evidence="4 5" key="1">
    <citation type="journal article" date="2010" name="Science">
        <title>Genomic comparison of the ants Camponotus floridanus and Harpegnathos saltator.</title>
        <authorList>
            <person name="Bonasio R."/>
            <person name="Zhang G."/>
            <person name="Ye C."/>
            <person name="Mutti N.S."/>
            <person name="Fang X."/>
            <person name="Qin N."/>
            <person name="Donahue G."/>
            <person name="Yang P."/>
            <person name="Li Q."/>
            <person name="Li C."/>
            <person name="Zhang P."/>
            <person name="Huang Z."/>
            <person name="Berger S.L."/>
            <person name="Reinberg D."/>
            <person name="Wang J."/>
            <person name="Liebig J."/>
        </authorList>
    </citation>
    <scope>NUCLEOTIDE SEQUENCE [LARGE SCALE GENOMIC DNA]</scope>
    <source>
        <strain evidence="4 5">R22 G/1</strain>
    </source>
</reference>
<comment type="similarity">
    <text evidence="1">Belongs to the PIH1 family.</text>
</comment>
<evidence type="ECO:0000259" key="3">
    <source>
        <dbReference type="Pfam" id="PF08190"/>
    </source>
</evidence>
<feature type="domain" description="PIH1 N-terminal" evidence="3">
    <location>
        <begin position="29"/>
        <end position="186"/>
    </location>
</feature>